<evidence type="ECO:0000256" key="1">
    <source>
        <dbReference type="SAM" id="Phobius"/>
    </source>
</evidence>
<dbReference type="RefSeq" id="WP_378321775.1">
    <property type="nucleotide sequence ID" value="NZ_JBHUHY010000030.1"/>
</dbReference>
<name>A0ABW5B3I1_9FLAO</name>
<evidence type="ECO:0000313" key="2">
    <source>
        <dbReference type="EMBL" id="MFD2188749.1"/>
    </source>
</evidence>
<dbReference type="Proteomes" id="UP001597344">
    <property type="component" value="Unassembled WGS sequence"/>
</dbReference>
<accession>A0ABW5B3I1</accession>
<sequence length="87" mass="9742">MGFGGATAAMITSLKNNSRRNKREAFDGWTTSDKESQGIKVAPVSEDSLAKIREKLKRQRKVVFHKNLIALGLMILLIFGCMLYLLN</sequence>
<comment type="caution">
    <text evidence="2">The sequence shown here is derived from an EMBL/GenBank/DDBJ whole genome shotgun (WGS) entry which is preliminary data.</text>
</comment>
<proteinExistence type="predicted"/>
<feature type="transmembrane region" description="Helical" evidence="1">
    <location>
        <begin position="67"/>
        <end position="86"/>
    </location>
</feature>
<protein>
    <recommendedName>
        <fullName evidence="4">Transmembrane protein</fullName>
    </recommendedName>
</protein>
<keyword evidence="1" id="KW-0812">Transmembrane</keyword>
<organism evidence="2 3">
    <name type="scientific">Aquimarina celericrescens</name>
    <dbReference type="NCBI Taxonomy" id="1964542"/>
    <lineage>
        <taxon>Bacteria</taxon>
        <taxon>Pseudomonadati</taxon>
        <taxon>Bacteroidota</taxon>
        <taxon>Flavobacteriia</taxon>
        <taxon>Flavobacteriales</taxon>
        <taxon>Flavobacteriaceae</taxon>
        <taxon>Aquimarina</taxon>
    </lineage>
</organism>
<keyword evidence="3" id="KW-1185">Reference proteome</keyword>
<reference evidence="3" key="1">
    <citation type="journal article" date="2019" name="Int. J. Syst. Evol. Microbiol.">
        <title>The Global Catalogue of Microorganisms (GCM) 10K type strain sequencing project: providing services to taxonomists for standard genome sequencing and annotation.</title>
        <authorList>
            <consortium name="The Broad Institute Genomics Platform"/>
            <consortium name="The Broad Institute Genome Sequencing Center for Infectious Disease"/>
            <person name="Wu L."/>
            <person name="Ma J."/>
        </authorList>
    </citation>
    <scope>NUCLEOTIDE SEQUENCE [LARGE SCALE GENOMIC DNA]</scope>
    <source>
        <strain evidence="3">DT92</strain>
    </source>
</reference>
<dbReference type="EMBL" id="JBHUHY010000030">
    <property type="protein sequence ID" value="MFD2188749.1"/>
    <property type="molecule type" value="Genomic_DNA"/>
</dbReference>
<evidence type="ECO:0008006" key="4">
    <source>
        <dbReference type="Google" id="ProtNLM"/>
    </source>
</evidence>
<keyword evidence="1" id="KW-0472">Membrane</keyword>
<evidence type="ECO:0000313" key="3">
    <source>
        <dbReference type="Proteomes" id="UP001597344"/>
    </source>
</evidence>
<gene>
    <name evidence="2" type="ORF">ACFSJT_18245</name>
</gene>
<keyword evidence="1" id="KW-1133">Transmembrane helix</keyword>